<feature type="compositionally biased region" description="Low complexity" evidence="1">
    <location>
        <begin position="316"/>
        <end position="344"/>
    </location>
</feature>
<comment type="caution">
    <text evidence="2">The sequence shown here is derived from an EMBL/GenBank/DDBJ whole genome shotgun (WGS) entry which is preliminary data.</text>
</comment>
<accession>A0A1Y1UC30</accession>
<evidence type="ECO:0000313" key="3">
    <source>
        <dbReference type="Proteomes" id="UP000193218"/>
    </source>
</evidence>
<dbReference type="InParanoid" id="A0A1Y1UC30"/>
<dbReference type="AlphaFoldDB" id="A0A1Y1UC30"/>
<sequence>MVSIRHKRSPAKTLTLPFPPSSSSPCPAEPEQDGQRLSDSSLAPSDGYSALFASGFLKQPYIDQDGPSPTLSSFPSPPKSIRGPFHPGVELSPERSGDDYSPVKRAFDAYGSGYNVSPGKSPRKRSSIIHTTSSSVSPRKVKLKGCDGGVERALDNVMRSLKVMAMGTPRKGVSGEEDEVDASRWSSSSEESIRSTCASDENGGGFWRPRKSCESSRSRITLRSVKSNTTLRSIKSKKSLKSLRQSDESERMDMDDVPPVPDTLPTLTPTRSRRMLQGIAKSLGLTPRKKKKTTSPEDTFPSCGLPQPPVDRVPPRKSSFSSLRSVLSRKTSTGTLRSTRSGSTHPFVHSGGPMFDCGSPPPLPPRWKEGYHGEGCLPPVTPKGRRTPKTSIGAPRLQASTSPSLFLKDQPRKAPGTPKDDDDLPSDFPPLPSLSIDTSLDSIFDNPSVFIDTPNATAEHVEPNDNEAIEIISFSTPLTAKAALMAESSASKPPQRLIDLLPRQQRINLGLRSPPSSGKTQLKTKQSTTPGVGSPARMKIGSNGLPAPKDSPKVLKLKRKPSPELPSEVSGTAPTTCSSVGRRSPFAPVHVNMAEIAQSSAATACASSHSINPSVSSQFSLGSVAGTFGTFGNTPPLRVKPRKTVPDFSASPDQSFNDTFRSSAISLASFDVDCWRKRFEAGLGRDWRSRFDQVDLREVNEDDMDTENSHVATEEWELEAYLKQLESVDGHSVKSRREEEEEEEGQYHGMSC</sequence>
<feature type="region of interest" description="Disordered" evidence="1">
    <location>
        <begin position="509"/>
        <end position="581"/>
    </location>
</feature>
<feature type="compositionally biased region" description="Basic and acidic residues" evidence="1">
    <location>
        <begin position="728"/>
        <end position="738"/>
    </location>
</feature>
<name>A0A1Y1UC30_9TREE</name>
<evidence type="ECO:0000256" key="1">
    <source>
        <dbReference type="SAM" id="MobiDB-lite"/>
    </source>
</evidence>
<feature type="region of interest" description="Disordered" evidence="1">
    <location>
        <begin position="168"/>
        <end position="439"/>
    </location>
</feature>
<feature type="region of interest" description="Disordered" evidence="1">
    <location>
        <begin position="59"/>
        <end position="144"/>
    </location>
</feature>
<feature type="compositionally biased region" description="Basic and acidic residues" evidence="1">
    <location>
        <begin position="92"/>
        <end position="107"/>
    </location>
</feature>
<reference evidence="2 3" key="1">
    <citation type="submission" date="2017-03" db="EMBL/GenBank/DDBJ databases">
        <title>Widespread Adenine N6-methylation of Active Genes in Fungi.</title>
        <authorList>
            <consortium name="DOE Joint Genome Institute"/>
            <person name="Mondo S.J."/>
            <person name="Dannebaum R.O."/>
            <person name="Kuo R.C."/>
            <person name="Louie K.B."/>
            <person name="Bewick A.J."/>
            <person name="Labutti K."/>
            <person name="Haridas S."/>
            <person name="Kuo A."/>
            <person name="Salamov A."/>
            <person name="Ahrendt S.R."/>
            <person name="Lau R."/>
            <person name="Bowen B.P."/>
            <person name="Lipzen A."/>
            <person name="Sullivan W."/>
            <person name="Andreopoulos W.B."/>
            <person name="Clum A."/>
            <person name="Lindquist E."/>
            <person name="Daum C."/>
            <person name="Northen T.R."/>
            <person name="Ramamoorthy G."/>
            <person name="Schmitz R.J."/>
            <person name="Gryganskyi A."/>
            <person name="Culley D."/>
            <person name="Magnuson J."/>
            <person name="James T.Y."/>
            <person name="O'Malley M.A."/>
            <person name="Stajich J.E."/>
            <person name="Spatafora J.W."/>
            <person name="Visel A."/>
            <person name="Grigoriev I.V."/>
        </authorList>
    </citation>
    <scope>NUCLEOTIDE SEQUENCE [LARGE SCALE GENOMIC DNA]</scope>
    <source>
        <strain evidence="2 3">NRRL Y-17943</strain>
    </source>
</reference>
<feature type="compositionally biased region" description="Basic residues" evidence="1">
    <location>
        <begin position="1"/>
        <end position="10"/>
    </location>
</feature>
<feature type="region of interest" description="Disordered" evidence="1">
    <location>
        <begin position="1"/>
        <end position="44"/>
    </location>
</feature>
<feature type="compositionally biased region" description="Basic and acidic residues" evidence="1">
    <location>
        <begin position="244"/>
        <end position="254"/>
    </location>
</feature>
<dbReference type="RefSeq" id="XP_021869764.1">
    <property type="nucleotide sequence ID" value="XM_022016103.1"/>
</dbReference>
<evidence type="ECO:0000313" key="2">
    <source>
        <dbReference type="EMBL" id="ORX35600.1"/>
    </source>
</evidence>
<dbReference type="GeneID" id="33557912"/>
<dbReference type="Proteomes" id="UP000193218">
    <property type="component" value="Unassembled WGS sequence"/>
</dbReference>
<feature type="compositionally biased region" description="Polar residues" evidence="1">
    <location>
        <begin position="569"/>
        <end position="581"/>
    </location>
</feature>
<feature type="region of interest" description="Disordered" evidence="1">
    <location>
        <begin position="728"/>
        <end position="752"/>
    </location>
</feature>
<dbReference type="OrthoDB" id="2564618at2759"/>
<feature type="compositionally biased region" description="Polar residues" evidence="1">
    <location>
        <begin position="218"/>
        <end position="230"/>
    </location>
</feature>
<organism evidence="2 3">
    <name type="scientific">Kockovaella imperatae</name>
    <dbReference type="NCBI Taxonomy" id="4999"/>
    <lineage>
        <taxon>Eukaryota</taxon>
        <taxon>Fungi</taxon>
        <taxon>Dikarya</taxon>
        <taxon>Basidiomycota</taxon>
        <taxon>Agaricomycotina</taxon>
        <taxon>Tremellomycetes</taxon>
        <taxon>Tremellales</taxon>
        <taxon>Cuniculitremaceae</taxon>
        <taxon>Kockovaella</taxon>
    </lineage>
</organism>
<gene>
    <name evidence="2" type="ORF">BD324DRAFT_62825</name>
</gene>
<dbReference type="EMBL" id="NBSH01000010">
    <property type="protein sequence ID" value="ORX35600.1"/>
    <property type="molecule type" value="Genomic_DNA"/>
</dbReference>
<feature type="compositionally biased region" description="Polar residues" evidence="1">
    <location>
        <begin position="514"/>
        <end position="531"/>
    </location>
</feature>
<proteinExistence type="predicted"/>
<protein>
    <submittedName>
        <fullName evidence="2">Uncharacterized protein</fullName>
    </submittedName>
</protein>
<feature type="compositionally biased region" description="Low complexity" evidence="1">
    <location>
        <begin position="128"/>
        <end position="137"/>
    </location>
</feature>
<keyword evidence="3" id="KW-1185">Reference proteome</keyword>